<evidence type="ECO:0000256" key="4">
    <source>
        <dbReference type="ARBA" id="ARBA00022723"/>
    </source>
</evidence>
<comment type="pathway">
    <text evidence="9">tRNA modification; tRNA-queuosine biosynthesis.</text>
</comment>
<feature type="active site" description="Proton donor" evidence="9">
    <location>
        <position position="145"/>
    </location>
</feature>
<evidence type="ECO:0000313" key="11">
    <source>
        <dbReference type="EMBL" id="RCL77438.1"/>
    </source>
</evidence>
<dbReference type="GO" id="GO:0051539">
    <property type="term" value="F:4 iron, 4 sulfur cluster binding"/>
    <property type="evidence" value="ECO:0007669"/>
    <property type="project" value="UniProtKB-KW"/>
</dbReference>
<comment type="function">
    <text evidence="9">Catalyzes the conversion of epoxyqueuosine (oQ) to queuosine (Q), which is a hypermodified base found in the wobble positions of tRNA(Asp), tRNA(Asn), tRNA(His) and tRNA(Tyr).</text>
</comment>
<dbReference type="InterPro" id="IPR017900">
    <property type="entry name" value="4Fe4S_Fe_S_CS"/>
</dbReference>
<evidence type="ECO:0000256" key="2">
    <source>
        <dbReference type="ARBA" id="ARBA00022490"/>
    </source>
</evidence>
<organism evidence="11 12">
    <name type="scientific">PS1 clade bacterium</name>
    <dbReference type="NCBI Taxonomy" id="2175152"/>
    <lineage>
        <taxon>Bacteria</taxon>
        <taxon>Pseudomonadati</taxon>
        <taxon>Pseudomonadota</taxon>
        <taxon>Alphaproteobacteria</taxon>
        <taxon>PS1 clade</taxon>
    </lineage>
</organism>
<evidence type="ECO:0000256" key="3">
    <source>
        <dbReference type="ARBA" id="ARBA00022694"/>
    </source>
</evidence>
<comment type="caution">
    <text evidence="9">Lacks conserved residue(s) required for the propagation of feature annotation.</text>
</comment>
<comment type="subunit">
    <text evidence="9">Monomer.</text>
</comment>
<feature type="binding site" evidence="9">
    <location>
        <position position="255"/>
    </location>
    <ligand>
        <name>[4Fe-4S] cluster</name>
        <dbReference type="ChEBI" id="CHEBI:49883"/>
        <label>2</label>
    </ligand>
</feature>
<dbReference type="PANTHER" id="PTHR30002:SF4">
    <property type="entry name" value="EPOXYQUEUOSINE REDUCTASE"/>
    <property type="match status" value="1"/>
</dbReference>
<evidence type="ECO:0000256" key="9">
    <source>
        <dbReference type="HAMAP-Rule" id="MF_00916"/>
    </source>
</evidence>
<comment type="cofactor">
    <cofactor evidence="9">
        <name>cob(II)alamin</name>
        <dbReference type="ChEBI" id="CHEBI:16304"/>
    </cofactor>
</comment>
<feature type="binding site" evidence="9">
    <location>
        <position position="252"/>
    </location>
    <ligand>
        <name>[4Fe-4S] cluster</name>
        <dbReference type="ChEBI" id="CHEBI:49883"/>
        <label>2</label>
    </ligand>
</feature>
<dbReference type="AlphaFoldDB" id="A0A368DZZ5"/>
<keyword evidence="5 9" id="KW-0671">Queuosine biosynthesis</keyword>
<keyword evidence="3 9" id="KW-0819">tRNA processing</keyword>
<evidence type="ECO:0000259" key="10">
    <source>
        <dbReference type="PROSITE" id="PS51379"/>
    </source>
</evidence>
<keyword evidence="4 9" id="KW-0479">Metal-binding</keyword>
<keyword evidence="8 9" id="KW-0411">Iron-sulfur</keyword>
<feature type="binding site" evidence="9">
    <location>
        <position position="202"/>
    </location>
    <ligand>
        <name>[4Fe-4S] cluster</name>
        <dbReference type="ChEBI" id="CHEBI:49883"/>
        <label>1</label>
    </ligand>
</feature>
<dbReference type="InterPro" id="IPR017896">
    <property type="entry name" value="4Fe4S_Fe-S-bd"/>
</dbReference>
<keyword evidence="9" id="KW-0846">Cobalamin</keyword>
<dbReference type="EMBL" id="QOQF01000008">
    <property type="protein sequence ID" value="RCL77438.1"/>
    <property type="molecule type" value="Genomic_DNA"/>
</dbReference>
<feature type="binding site" evidence="9">
    <location>
        <begin position="252"/>
        <end position="253"/>
    </location>
    <ligand>
        <name>cob(II)alamin</name>
        <dbReference type="ChEBI" id="CHEBI:16304"/>
    </ligand>
</feature>
<dbReference type="PROSITE" id="PS00198">
    <property type="entry name" value="4FE4S_FER_1"/>
    <property type="match status" value="1"/>
</dbReference>
<dbReference type="GO" id="GO:0005737">
    <property type="term" value="C:cytoplasm"/>
    <property type="evidence" value="ECO:0007669"/>
    <property type="project" value="UniProtKB-SubCell"/>
</dbReference>
<evidence type="ECO:0000256" key="5">
    <source>
        <dbReference type="ARBA" id="ARBA00022785"/>
    </source>
</evidence>
<dbReference type="GO" id="GO:0031419">
    <property type="term" value="F:cobalamin binding"/>
    <property type="evidence" value="ECO:0007669"/>
    <property type="project" value="UniProtKB-KW"/>
</dbReference>
<feature type="binding site" evidence="9">
    <location>
        <position position="70"/>
    </location>
    <ligand>
        <name>cob(II)alamin</name>
        <dbReference type="ChEBI" id="CHEBI:16304"/>
    </ligand>
</feature>
<dbReference type="InterPro" id="IPR013542">
    <property type="entry name" value="QueG_DUF1730"/>
</dbReference>
<dbReference type="EC" id="1.17.99.6" evidence="9"/>
<gene>
    <name evidence="9 11" type="primary">queG</name>
    <name evidence="11" type="ORF">DBW69_03200</name>
</gene>
<feature type="domain" description="4Fe-4S ferredoxin-type" evidence="10">
    <location>
        <begin position="192"/>
        <end position="219"/>
    </location>
</feature>
<dbReference type="Proteomes" id="UP000252132">
    <property type="component" value="Unassembled WGS sequence"/>
</dbReference>
<dbReference type="GO" id="GO:0046872">
    <property type="term" value="F:metal ion binding"/>
    <property type="evidence" value="ECO:0007669"/>
    <property type="project" value="UniProtKB-KW"/>
</dbReference>
<dbReference type="PANTHER" id="PTHR30002">
    <property type="entry name" value="EPOXYQUEUOSINE REDUCTASE"/>
    <property type="match status" value="1"/>
</dbReference>
<feature type="binding site" evidence="9">
    <location>
        <position position="199"/>
    </location>
    <ligand>
        <name>[4Fe-4S] cluster</name>
        <dbReference type="ChEBI" id="CHEBI:49883"/>
        <label>1</label>
    </ligand>
</feature>
<dbReference type="Gene3D" id="3.30.70.20">
    <property type="match status" value="1"/>
</dbReference>
<comment type="subcellular location">
    <subcellularLocation>
        <location evidence="9">Cytoplasm</location>
    </subcellularLocation>
</comment>
<name>A0A368DZZ5_9PROT</name>
<dbReference type="UniPathway" id="UPA00392"/>
<feature type="binding site" evidence="9">
    <location>
        <position position="169"/>
    </location>
    <ligand>
        <name>cob(II)alamin</name>
        <dbReference type="ChEBI" id="CHEBI:16304"/>
    </ligand>
</feature>
<feature type="binding site" evidence="9">
    <location>
        <position position="205"/>
    </location>
    <ligand>
        <name>[4Fe-4S] cluster</name>
        <dbReference type="ChEBI" id="CHEBI:49883"/>
        <label>1</label>
    </ligand>
</feature>
<dbReference type="NCBIfam" id="TIGR00276">
    <property type="entry name" value="tRNA epoxyqueuosine(34) reductase QueG"/>
    <property type="match status" value="1"/>
</dbReference>
<dbReference type="Pfam" id="PF13484">
    <property type="entry name" value="Fer4_16"/>
    <property type="match status" value="1"/>
</dbReference>
<evidence type="ECO:0000256" key="7">
    <source>
        <dbReference type="ARBA" id="ARBA00023004"/>
    </source>
</evidence>
<comment type="similarity">
    <text evidence="9">Belongs to the QueG family.</text>
</comment>
<dbReference type="HAMAP" id="MF_00916">
    <property type="entry name" value="QueG"/>
    <property type="match status" value="1"/>
</dbReference>
<dbReference type="InterPro" id="IPR004453">
    <property type="entry name" value="QueG"/>
</dbReference>
<feature type="binding site" evidence="9">
    <location>
        <position position="225"/>
    </location>
    <ligand>
        <name>[4Fe-4S] cluster</name>
        <dbReference type="ChEBI" id="CHEBI:49883"/>
        <label>2</label>
    </ligand>
</feature>
<feature type="binding site" evidence="9">
    <location>
        <position position="209"/>
    </location>
    <ligand>
        <name>[4Fe-4S] cluster</name>
        <dbReference type="ChEBI" id="CHEBI:49883"/>
        <label>2</label>
    </ligand>
</feature>
<dbReference type="GO" id="GO:0008616">
    <property type="term" value="P:tRNA queuosine(34) biosynthetic process"/>
    <property type="evidence" value="ECO:0007669"/>
    <property type="project" value="UniProtKB-UniRule"/>
</dbReference>
<keyword evidence="6 9" id="KW-0560">Oxidoreductase</keyword>
<comment type="caution">
    <text evidence="11">The sequence shown here is derived from an EMBL/GenBank/DDBJ whole genome shotgun (WGS) entry which is preliminary data.</text>
</comment>
<evidence type="ECO:0000256" key="8">
    <source>
        <dbReference type="ARBA" id="ARBA00023014"/>
    </source>
</evidence>
<protein>
    <recommendedName>
        <fullName evidence="9">Epoxyqueuosine reductase</fullName>
        <ecNumber evidence="9">1.17.99.6</ecNumber>
    </recommendedName>
    <alternativeName>
        <fullName evidence="9">Queuosine biosynthesis protein QueG</fullName>
    </alternativeName>
</protein>
<sequence>MTSNLENHQHDDAPEDLKSLFRDIAHAEGFDAVGFVSPDALPEAASRLSEFISAGRHGDMDWMETHQTRREAPLNLWSEVKTVIMLGMNYGPDTNPLDALEVKDKGVISVYARGHDYHDIIKKKLKKLARRLVEESGGAVKVFVDTAPIMEKPLAEAAGLGWQGKHTNLVSRSYGSWLFLGSIFTTSDLPKDAPEIDHCGSCSSCLDICPTEAFPEPYKLDARRCISYLTIEAKSQVPLEFRSKMGNHIYGCDDCLAVCPWNKYAAISREAKLQARAELIAPDLLELVSLDDTNFRALFRASPVKRTGRDRFVRNVLIAIGNAAGSINARQRLKFLTAIENRLADTAPLVRGMAVWALGQYLSAEEMKSRATEKLSEALSETVSGKEKDETVRAEWEVWL</sequence>
<keyword evidence="1 9" id="KW-0004">4Fe-4S</keyword>
<comment type="cofactor">
    <cofactor evidence="9">
        <name>[4Fe-4S] cluster</name>
        <dbReference type="ChEBI" id="CHEBI:49883"/>
    </cofactor>
    <text evidence="9">Binds 2 [4Fe-4S] clusters per monomer.</text>
</comment>
<dbReference type="SUPFAM" id="SSF46548">
    <property type="entry name" value="alpha-helical ferredoxin"/>
    <property type="match status" value="1"/>
</dbReference>
<comment type="catalytic activity">
    <reaction evidence="9">
        <text>epoxyqueuosine(34) in tRNA + AH2 = queuosine(34) in tRNA + A + H2O</text>
        <dbReference type="Rhea" id="RHEA:32159"/>
        <dbReference type="Rhea" id="RHEA-COMP:18571"/>
        <dbReference type="Rhea" id="RHEA-COMP:18582"/>
        <dbReference type="ChEBI" id="CHEBI:13193"/>
        <dbReference type="ChEBI" id="CHEBI:15377"/>
        <dbReference type="ChEBI" id="CHEBI:17499"/>
        <dbReference type="ChEBI" id="CHEBI:194431"/>
        <dbReference type="ChEBI" id="CHEBI:194443"/>
        <dbReference type="EC" id="1.17.99.6"/>
    </reaction>
</comment>
<dbReference type="GO" id="GO:0052693">
    <property type="term" value="F:epoxyqueuosine reductase activity"/>
    <property type="evidence" value="ECO:0007669"/>
    <property type="project" value="UniProtKB-UniRule"/>
</dbReference>
<feature type="binding site" evidence="9">
    <location>
        <position position="259"/>
    </location>
    <ligand>
        <name>[4Fe-4S] cluster</name>
        <dbReference type="ChEBI" id="CHEBI:49883"/>
        <label>1</label>
    </ligand>
</feature>
<keyword evidence="9" id="KW-0170">Cobalt</keyword>
<proteinExistence type="inferred from homology"/>
<evidence type="ECO:0000256" key="6">
    <source>
        <dbReference type="ARBA" id="ARBA00023002"/>
    </source>
</evidence>
<feature type="binding site" evidence="9">
    <location>
        <position position="227"/>
    </location>
    <ligand>
        <name>cob(II)alamin</name>
        <dbReference type="ChEBI" id="CHEBI:16304"/>
    </ligand>
</feature>
<accession>A0A368DZZ5</accession>
<reference evidence="11 12" key="1">
    <citation type="journal article" date="2018" name="Microbiome">
        <title>Fine metagenomic profile of the Mediterranean stratified and mixed water columns revealed by assembly and recruitment.</title>
        <authorList>
            <person name="Haro-Moreno J.M."/>
            <person name="Lopez-Perez M."/>
            <person name="De La Torre J.R."/>
            <person name="Picazo A."/>
            <person name="Camacho A."/>
            <person name="Rodriguez-Valera F."/>
        </authorList>
    </citation>
    <scope>NUCLEOTIDE SEQUENCE [LARGE SCALE GENOMIC DNA]</scope>
    <source>
        <strain evidence="11">MED-G55</strain>
    </source>
</reference>
<keyword evidence="2 9" id="KW-0963">Cytoplasm</keyword>
<feature type="binding site" evidence="9">
    <location>
        <position position="145"/>
    </location>
    <ligand>
        <name>cob(II)alamin</name>
        <dbReference type="ChEBI" id="CHEBI:16304"/>
    </ligand>
</feature>
<feature type="binding site" evidence="9">
    <location>
        <position position="234"/>
    </location>
    <ligand>
        <name>tRNA</name>
        <dbReference type="ChEBI" id="CHEBI:17843"/>
    </ligand>
</feature>
<feature type="binding site" evidence="9">
    <location>
        <position position="180"/>
    </location>
    <ligand>
        <name>cob(II)alamin</name>
        <dbReference type="ChEBI" id="CHEBI:16304"/>
    </ligand>
</feature>
<evidence type="ECO:0000313" key="12">
    <source>
        <dbReference type="Proteomes" id="UP000252132"/>
    </source>
</evidence>
<keyword evidence="7 9" id="KW-0408">Iron</keyword>
<dbReference type="Pfam" id="PF08331">
    <property type="entry name" value="QueG_DUF1730"/>
    <property type="match status" value="1"/>
</dbReference>
<dbReference type="PROSITE" id="PS51379">
    <property type="entry name" value="4FE4S_FER_2"/>
    <property type="match status" value="1"/>
</dbReference>
<evidence type="ECO:0000256" key="1">
    <source>
        <dbReference type="ARBA" id="ARBA00022485"/>
    </source>
</evidence>